<comment type="caution">
    <text evidence="1">The sequence shown here is derived from an EMBL/GenBank/DDBJ whole genome shotgun (WGS) entry which is preliminary data.</text>
</comment>
<organism evidence="1 2">
    <name type="scientific">Lentzea miocenica</name>
    <dbReference type="NCBI Taxonomy" id="3095431"/>
    <lineage>
        <taxon>Bacteria</taxon>
        <taxon>Bacillati</taxon>
        <taxon>Actinomycetota</taxon>
        <taxon>Actinomycetes</taxon>
        <taxon>Pseudonocardiales</taxon>
        <taxon>Pseudonocardiaceae</taxon>
        <taxon>Lentzea</taxon>
    </lineage>
</organism>
<proteinExistence type="predicted"/>
<sequence>MLTDDELRETLDDLASADARTRVIMLGVLARNPAGDPRLLPRLTELTTDETPVVLAIPYEIGEVRWAAARALAAERAVQDLPPHAPAELPSPLSADRLARLAQEAGLTTAAGLEGLQRAYADLRDRGLVPFQSSGS</sequence>
<accession>A0ABU4SXK2</accession>
<dbReference type="Proteomes" id="UP001285521">
    <property type="component" value="Unassembled WGS sequence"/>
</dbReference>
<gene>
    <name evidence="1" type="ORF">SK803_10525</name>
</gene>
<evidence type="ECO:0000313" key="1">
    <source>
        <dbReference type="EMBL" id="MDX8030647.1"/>
    </source>
</evidence>
<keyword evidence="2" id="KW-1185">Reference proteome</keyword>
<name>A0ABU4SXK2_9PSEU</name>
<reference evidence="1 2" key="1">
    <citation type="submission" date="2023-11" db="EMBL/GenBank/DDBJ databases">
        <title>Lentzea sokolovensis, sp. nov., Lentzea kristufkii, sp. nov., and Lentzea miocenensis, sp. nov., rare actinobacteria from Sokolov Coal Basin, Miocene lacustrine sediment, Czech Republic.</title>
        <authorList>
            <person name="Lara A."/>
            <person name="Kotroba L."/>
            <person name="Nouioui I."/>
            <person name="Neumann-Schaal M."/>
            <person name="Mast Y."/>
            <person name="Chronakova A."/>
        </authorList>
    </citation>
    <scope>NUCLEOTIDE SEQUENCE [LARGE SCALE GENOMIC DNA]</scope>
    <source>
        <strain evidence="1 2">BCCO 10_0856</strain>
    </source>
</reference>
<dbReference type="EMBL" id="JAXAVW010000007">
    <property type="protein sequence ID" value="MDX8030647.1"/>
    <property type="molecule type" value="Genomic_DNA"/>
</dbReference>
<evidence type="ECO:0000313" key="2">
    <source>
        <dbReference type="Proteomes" id="UP001285521"/>
    </source>
</evidence>
<dbReference type="RefSeq" id="WP_319965660.1">
    <property type="nucleotide sequence ID" value="NZ_JAXAVW010000007.1"/>
</dbReference>
<protein>
    <submittedName>
        <fullName evidence="1">Uncharacterized protein</fullName>
    </submittedName>
</protein>